<dbReference type="OrthoDB" id="185373at2759"/>
<evidence type="ECO:0000313" key="5">
    <source>
        <dbReference type="Proteomes" id="UP000250235"/>
    </source>
</evidence>
<evidence type="ECO:0000256" key="2">
    <source>
        <dbReference type="ARBA" id="ARBA00022737"/>
    </source>
</evidence>
<feature type="repeat" description="PPR" evidence="3">
    <location>
        <begin position="381"/>
        <end position="415"/>
    </location>
</feature>
<dbReference type="Pfam" id="PF01535">
    <property type="entry name" value="PPR"/>
    <property type="match status" value="3"/>
</dbReference>
<keyword evidence="5" id="KW-1185">Reference proteome</keyword>
<comment type="similarity">
    <text evidence="1">Belongs to the PPR family. P subfamily.</text>
</comment>
<feature type="repeat" description="PPR" evidence="3">
    <location>
        <begin position="172"/>
        <end position="206"/>
    </location>
</feature>
<dbReference type="Pfam" id="PF12854">
    <property type="entry name" value="PPR_1"/>
    <property type="match status" value="1"/>
</dbReference>
<dbReference type="InterPro" id="IPR011990">
    <property type="entry name" value="TPR-like_helical_dom_sf"/>
</dbReference>
<feature type="repeat" description="PPR" evidence="3">
    <location>
        <begin position="346"/>
        <end position="380"/>
    </location>
</feature>
<dbReference type="Proteomes" id="UP000250235">
    <property type="component" value="Unassembled WGS sequence"/>
</dbReference>
<organism evidence="4 5">
    <name type="scientific">Dorcoceras hygrometricum</name>
    <dbReference type="NCBI Taxonomy" id="472368"/>
    <lineage>
        <taxon>Eukaryota</taxon>
        <taxon>Viridiplantae</taxon>
        <taxon>Streptophyta</taxon>
        <taxon>Embryophyta</taxon>
        <taxon>Tracheophyta</taxon>
        <taxon>Spermatophyta</taxon>
        <taxon>Magnoliopsida</taxon>
        <taxon>eudicotyledons</taxon>
        <taxon>Gunneridae</taxon>
        <taxon>Pentapetalae</taxon>
        <taxon>asterids</taxon>
        <taxon>lamiids</taxon>
        <taxon>Lamiales</taxon>
        <taxon>Gesneriaceae</taxon>
        <taxon>Didymocarpoideae</taxon>
        <taxon>Trichosporeae</taxon>
        <taxon>Loxocarpinae</taxon>
        <taxon>Dorcoceras</taxon>
    </lineage>
</organism>
<accession>A0A2Z7BBI3</accession>
<dbReference type="Pfam" id="PF13812">
    <property type="entry name" value="PPR_3"/>
    <property type="match status" value="1"/>
</dbReference>
<evidence type="ECO:0000313" key="4">
    <source>
        <dbReference type="EMBL" id="KZV31610.1"/>
    </source>
</evidence>
<dbReference type="InterPro" id="IPR002885">
    <property type="entry name" value="PPR_rpt"/>
</dbReference>
<feature type="repeat" description="PPR" evidence="3">
    <location>
        <begin position="276"/>
        <end position="310"/>
    </location>
</feature>
<dbReference type="EMBL" id="KV007462">
    <property type="protein sequence ID" value="KZV31610.1"/>
    <property type="molecule type" value="Genomic_DNA"/>
</dbReference>
<proteinExistence type="inferred from homology"/>
<protein>
    <submittedName>
        <fullName evidence="4">Pentatricopeptide repeat-containing protein mitochondrial</fullName>
    </submittedName>
</protein>
<evidence type="ECO:0000256" key="3">
    <source>
        <dbReference type="PROSITE-ProRule" id="PRU00708"/>
    </source>
</evidence>
<gene>
    <name evidence="4" type="ORF">F511_27641</name>
</gene>
<feature type="repeat" description="PPR" evidence="3">
    <location>
        <begin position="207"/>
        <end position="241"/>
    </location>
</feature>
<dbReference type="Gene3D" id="1.25.40.10">
    <property type="entry name" value="Tetratricopeptide repeat domain"/>
    <property type="match status" value="4"/>
</dbReference>
<dbReference type="AlphaFoldDB" id="A0A2Z7BBI3"/>
<evidence type="ECO:0000256" key="1">
    <source>
        <dbReference type="ARBA" id="ARBA00007626"/>
    </source>
</evidence>
<sequence length="566" mass="64911">MQSKVKHFYSFWQLGTRVHFKSRGRYYSIVDTCITFVPEPLTAEGTSGTNETPELPDWVTVPGNVAATRNQEDDDFVPPSMSYWIENDKIDKQEVDVKSVGNSLSESDVEKISKLLKSQFKSPNMVVKALNDCDVDLSQSLIEQILKRFSYEWIPAFGFFRWSASQNGIAHSPELYNLMVDNLGKMKKFDLMWELVEEMKSLGPYVTLDTMSKVIRRLAKAGKYEDAVEAFRKMELFGVERDLMSMNLLMDALVKEGSVEYAEALFSEFRELIPPNLQTYNVLIHGWCKSGQIAKAKNTMNEMKAFGFAPDLITYTYFIQTYCIEKDFRNVDATLEQMRKDGLSPSIVTYTIIIKALAKAKETSKAFEIYEKMKRNNCFPDAAFYGVFMNALSTTGRLKDSEAVFEDMSRQGVVPDLFSYNIVITIAAKHLQEEKALKLLQKMEENHCKPDLTTYAPLLKMCCKLKRMKVLAFLLRHMFRNDVSVDLGTYTLLVSQLCRNGKLDHACSFFEELVIKGFVPMDCTYKKLVEKLEKEGMLGEKHRIEKLMLSTRQQIQSSVTLNKLCH</sequence>
<feature type="repeat" description="PPR" evidence="3">
    <location>
        <begin position="311"/>
        <end position="345"/>
    </location>
</feature>
<dbReference type="PROSITE" id="PS51375">
    <property type="entry name" value="PPR"/>
    <property type="match status" value="8"/>
</dbReference>
<feature type="repeat" description="PPR" evidence="3">
    <location>
        <begin position="486"/>
        <end position="520"/>
    </location>
</feature>
<dbReference type="PANTHER" id="PTHR47941">
    <property type="entry name" value="PENTATRICOPEPTIDE REPEAT-CONTAINING PROTEIN 3, MITOCHONDRIAL"/>
    <property type="match status" value="1"/>
</dbReference>
<dbReference type="NCBIfam" id="TIGR00756">
    <property type="entry name" value="PPR"/>
    <property type="match status" value="8"/>
</dbReference>
<feature type="repeat" description="PPR" evidence="3">
    <location>
        <begin position="416"/>
        <end position="450"/>
    </location>
</feature>
<dbReference type="Pfam" id="PF13041">
    <property type="entry name" value="PPR_2"/>
    <property type="match status" value="2"/>
</dbReference>
<reference evidence="4 5" key="1">
    <citation type="journal article" date="2015" name="Proc. Natl. Acad. Sci. U.S.A.">
        <title>The resurrection genome of Boea hygrometrica: A blueprint for survival of dehydration.</title>
        <authorList>
            <person name="Xiao L."/>
            <person name="Yang G."/>
            <person name="Zhang L."/>
            <person name="Yang X."/>
            <person name="Zhao S."/>
            <person name="Ji Z."/>
            <person name="Zhou Q."/>
            <person name="Hu M."/>
            <person name="Wang Y."/>
            <person name="Chen M."/>
            <person name="Xu Y."/>
            <person name="Jin H."/>
            <person name="Xiao X."/>
            <person name="Hu G."/>
            <person name="Bao F."/>
            <person name="Hu Y."/>
            <person name="Wan P."/>
            <person name="Li L."/>
            <person name="Deng X."/>
            <person name="Kuang T."/>
            <person name="Xiang C."/>
            <person name="Zhu J.K."/>
            <person name="Oliver M.J."/>
            <person name="He Y."/>
        </authorList>
    </citation>
    <scope>NUCLEOTIDE SEQUENCE [LARGE SCALE GENOMIC DNA]</scope>
    <source>
        <strain evidence="5">cv. XS01</strain>
    </source>
</reference>
<name>A0A2Z7BBI3_9LAMI</name>
<keyword evidence="2" id="KW-0677">Repeat</keyword>